<proteinExistence type="predicted"/>
<keyword evidence="1" id="KW-0808">Transferase</keyword>
<evidence type="ECO:0000313" key="1">
    <source>
        <dbReference type="EMBL" id="VEH16037.1"/>
    </source>
</evidence>
<dbReference type="Gene3D" id="3.30.470.20">
    <property type="entry name" value="ATP-grasp fold, B domain"/>
    <property type="match status" value="1"/>
</dbReference>
<dbReference type="Proteomes" id="UP000274578">
    <property type="component" value="Chromosome 1"/>
</dbReference>
<dbReference type="KEGG" id="poc:NCTC13071_02054"/>
<dbReference type="SUPFAM" id="SSF56059">
    <property type="entry name" value="Glutathione synthetase ATP-binding domain-like"/>
    <property type="match status" value="1"/>
</dbReference>
<accession>A0A3S4TFW0</accession>
<reference evidence="1 2" key="1">
    <citation type="submission" date="2018-12" db="EMBL/GenBank/DDBJ databases">
        <authorList>
            <consortium name="Pathogen Informatics"/>
        </authorList>
    </citation>
    <scope>NUCLEOTIDE SEQUENCE [LARGE SCALE GENOMIC DNA]</scope>
    <source>
        <strain evidence="1 2">NCTC13071</strain>
    </source>
</reference>
<sequence length="264" mass="29456">MKLLAIRRDAIFSPNSIEKDRIILQQVMDGLGTSVRMIDETRFSAAEDADVYVSMARHKRTLELLKAKEDNGALVINSAYGVERCERSLLDVALREQGIPVPNSEGSDGYWLKRGDMSAQHKGDVVYCKDRAELAEQQASFVLRGITNWIVQAHVPGDLVKFYAVQGGFFRYFYPNDDGISKFGDEDMNGKAQHYGFDVAVLQATAEAIAMLTGVEVYGGDAIITASGAFYIIDFNDWPSFSRCRDEASEAIVKRIKNKINKHL</sequence>
<organism evidence="1 2">
    <name type="scientific">Segatella oris</name>
    <dbReference type="NCBI Taxonomy" id="28135"/>
    <lineage>
        <taxon>Bacteria</taxon>
        <taxon>Pseudomonadati</taxon>
        <taxon>Bacteroidota</taxon>
        <taxon>Bacteroidia</taxon>
        <taxon>Bacteroidales</taxon>
        <taxon>Prevotellaceae</taxon>
        <taxon>Segatella</taxon>
    </lineage>
</organism>
<dbReference type="EMBL" id="LR134384">
    <property type="protein sequence ID" value="VEH16037.1"/>
    <property type="molecule type" value="Genomic_DNA"/>
</dbReference>
<protein>
    <submittedName>
        <fullName evidence="1">Glutathione synthase/Ribosomal protein S6 modification enzyme (Glutaminyl transferase)</fullName>
    </submittedName>
</protein>
<gene>
    <name evidence="1" type="ORF">NCTC13071_02054</name>
</gene>
<dbReference type="GeneID" id="85012832"/>
<dbReference type="GO" id="GO:0016740">
    <property type="term" value="F:transferase activity"/>
    <property type="evidence" value="ECO:0007669"/>
    <property type="project" value="UniProtKB-KW"/>
</dbReference>
<dbReference type="AlphaFoldDB" id="A0A3S4TFW0"/>
<evidence type="ECO:0000313" key="2">
    <source>
        <dbReference type="Proteomes" id="UP000274578"/>
    </source>
</evidence>
<dbReference type="RefSeq" id="WP_018920894.1">
    <property type="nucleotide sequence ID" value="NZ_LR134384.1"/>
</dbReference>
<name>A0A3S4TFW0_9BACT</name>